<sequence>MAEPSVEDKENCLQLEPLLLKLQLLRAELDEQGARTPSGAPQTQASPAPRSASPSLQRHSLKSVWGLTSLFCVLVQCILQRHEYSIRIKNLYLSFTECGKLAQPLTSYRLILIRLPFYGPRCLKTLESNRDFEEKYIMGRKHFAPADECSSSLHCPVQHMLLNCGLLHFLVSKYFQWWNDEKDEYQTDSVCGCV</sequence>
<name>A0A6B0RGA3_9CETA</name>
<evidence type="ECO:0000256" key="1">
    <source>
        <dbReference type="SAM" id="MobiDB-lite"/>
    </source>
</evidence>
<dbReference type="EMBL" id="VBQZ03000051">
    <property type="protein sequence ID" value="MXQ89035.1"/>
    <property type="molecule type" value="Genomic_DNA"/>
</dbReference>
<organism evidence="2 3">
    <name type="scientific">Bos mutus</name>
    <name type="common">wild yak</name>
    <dbReference type="NCBI Taxonomy" id="72004"/>
    <lineage>
        <taxon>Eukaryota</taxon>
        <taxon>Metazoa</taxon>
        <taxon>Chordata</taxon>
        <taxon>Craniata</taxon>
        <taxon>Vertebrata</taxon>
        <taxon>Euteleostomi</taxon>
        <taxon>Mammalia</taxon>
        <taxon>Eutheria</taxon>
        <taxon>Laurasiatheria</taxon>
        <taxon>Artiodactyla</taxon>
        <taxon>Ruminantia</taxon>
        <taxon>Pecora</taxon>
        <taxon>Bovidae</taxon>
        <taxon>Bovinae</taxon>
        <taxon>Bos</taxon>
    </lineage>
</organism>
<keyword evidence="3" id="KW-1185">Reference proteome</keyword>
<comment type="caution">
    <text evidence="2">The sequence shown here is derived from an EMBL/GenBank/DDBJ whole genome shotgun (WGS) entry which is preliminary data.</text>
</comment>
<dbReference type="AlphaFoldDB" id="A0A6B0RGA3"/>
<evidence type="ECO:0000313" key="2">
    <source>
        <dbReference type="EMBL" id="MXQ89035.1"/>
    </source>
</evidence>
<feature type="compositionally biased region" description="Low complexity" evidence="1">
    <location>
        <begin position="40"/>
        <end position="55"/>
    </location>
</feature>
<feature type="region of interest" description="Disordered" evidence="1">
    <location>
        <begin position="32"/>
        <end position="55"/>
    </location>
</feature>
<accession>A0A6B0RGA3</accession>
<gene>
    <name evidence="2" type="ORF">E5288_WYG019939</name>
</gene>
<protein>
    <submittedName>
        <fullName evidence="2">Uncharacterized protein</fullName>
    </submittedName>
</protein>
<evidence type="ECO:0000313" key="3">
    <source>
        <dbReference type="Proteomes" id="UP000322234"/>
    </source>
</evidence>
<dbReference type="Proteomes" id="UP000322234">
    <property type="component" value="Unassembled WGS sequence"/>
</dbReference>
<proteinExistence type="predicted"/>
<reference evidence="2" key="1">
    <citation type="submission" date="2019-10" db="EMBL/GenBank/DDBJ databases">
        <title>The sequence and de novo assembly of the wild yak genome.</title>
        <authorList>
            <person name="Liu Y."/>
        </authorList>
    </citation>
    <scope>NUCLEOTIDE SEQUENCE [LARGE SCALE GENOMIC DNA]</scope>
    <source>
        <strain evidence="2">WY2019</strain>
    </source>
</reference>